<reference evidence="1" key="1">
    <citation type="submission" date="2020-05" db="EMBL/GenBank/DDBJ databases">
        <authorList>
            <person name="Chiriac C."/>
            <person name="Salcher M."/>
            <person name="Ghai R."/>
            <person name="Kavagutti S V."/>
        </authorList>
    </citation>
    <scope>NUCLEOTIDE SEQUENCE</scope>
</reference>
<evidence type="ECO:0000313" key="1">
    <source>
        <dbReference type="EMBL" id="CAB4896157.1"/>
    </source>
</evidence>
<dbReference type="EMBL" id="CAFBMK010000010">
    <property type="protein sequence ID" value="CAB4896157.1"/>
    <property type="molecule type" value="Genomic_DNA"/>
</dbReference>
<protein>
    <submittedName>
        <fullName evidence="1">Unannotated protein</fullName>
    </submittedName>
</protein>
<name>A0A6J7FL47_9ZZZZ</name>
<gene>
    <name evidence="1" type="ORF">UFOPK3564_00310</name>
</gene>
<organism evidence="1">
    <name type="scientific">freshwater metagenome</name>
    <dbReference type="NCBI Taxonomy" id="449393"/>
    <lineage>
        <taxon>unclassified sequences</taxon>
        <taxon>metagenomes</taxon>
        <taxon>ecological metagenomes</taxon>
    </lineage>
</organism>
<dbReference type="AlphaFoldDB" id="A0A6J7FL47"/>
<proteinExistence type="predicted"/>
<sequence>MIIYCEPCNSNHRVTAGEAERLIYTYAAEAMDARCAPNGKDRVDADRDPFIVPQTCLLEQVAISWDGEGYGEHVAAQVRMRRAHEAAGMGASA</sequence>
<accession>A0A6J7FL47</accession>